<evidence type="ECO:0000313" key="2">
    <source>
        <dbReference type="EMBL" id="PWD81883.1"/>
    </source>
</evidence>
<sequence length="217" mass="24290">MANRIVQVHQCRSKNASKIPQTASEQGFSLIECLITLLLIALIALFATPLYHNLKITLQAEKLQFLLTQDLQLAKSLASIEHRPISLCGTENGHQCVSPQTEVWLGWILFYDDTANFMPTSDTIIHSVNPDELTPHFILKSTVNIAGGINIAPRREYAYGMGRSLPNGRIKLCPQSSKASNNTPNSLPSTHQDLDIHTEWIINVYGYFRMSKEKGRC</sequence>
<keyword evidence="1" id="KW-0472">Membrane</keyword>
<reference evidence="3" key="1">
    <citation type="submission" date="2018-05" db="EMBL/GenBank/DDBJ databases">
        <title>Ignatzschineria dubaiensis sp. nov., isolated from necrotic foot tissues of dromedaries (Camelus dromedarius) and associated maggots in Dubai, United Arab Emirates.</title>
        <authorList>
            <person name="Tsang C.C."/>
            <person name="Tang J.Y.M."/>
            <person name="Fong J.Y.H."/>
            <person name="Kinne J."/>
            <person name="Lee H.H."/>
            <person name="Joseph M."/>
            <person name="Jose S."/>
            <person name="Schuster R.K."/>
            <person name="Tang Y."/>
            <person name="Sivakumar S."/>
            <person name="Chen J.H.K."/>
            <person name="Teng J.L.L."/>
            <person name="Lau S.K.P."/>
            <person name="Wernery U."/>
            <person name="Woo P.C.Y."/>
        </authorList>
    </citation>
    <scope>NUCLEOTIDE SEQUENCE [LARGE SCALE GENOMIC DNA]</scope>
    <source>
        <strain evidence="3">KCTC 22644</strain>
    </source>
</reference>
<organism evidence="2 3">
    <name type="scientific">Ignatzschineria ureiclastica</name>
    <dbReference type="NCBI Taxonomy" id="472582"/>
    <lineage>
        <taxon>Bacteria</taxon>
        <taxon>Pseudomonadati</taxon>
        <taxon>Pseudomonadota</taxon>
        <taxon>Gammaproteobacteria</taxon>
        <taxon>Cardiobacteriales</taxon>
        <taxon>Ignatzschineriaceae</taxon>
        <taxon>Ignatzschineria</taxon>
    </lineage>
</organism>
<feature type="transmembrane region" description="Helical" evidence="1">
    <location>
        <begin position="27"/>
        <end position="47"/>
    </location>
</feature>
<dbReference type="InterPro" id="IPR012902">
    <property type="entry name" value="N_methyl_site"/>
</dbReference>
<dbReference type="Proteomes" id="UP000245020">
    <property type="component" value="Unassembled WGS sequence"/>
</dbReference>
<proteinExistence type="predicted"/>
<evidence type="ECO:0000313" key="3">
    <source>
        <dbReference type="Proteomes" id="UP000245020"/>
    </source>
</evidence>
<gene>
    <name evidence="2" type="ORF">DC083_01495</name>
</gene>
<dbReference type="NCBIfam" id="TIGR02532">
    <property type="entry name" value="IV_pilin_GFxxxE"/>
    <property type="match status" value="1"/>
</dbReference>
<evidence type="ECO:0000256" key="1">
    <source>
        <dbReference type="SAM" id="Phobius"/>
    </source>
</evidence>
<keyword evidence="1" id="KW-0812">Transmembrane</keyword>
<keyword evidence="3" id="KW-1185">Reference proteome</keyword>
<dbReference type="Pfam" id="PF07963">
    <property type="entry name" value="N_methyl"/>
    <property type="match status" value="1"/>
</dbReference>
<comment type="caution">
    <text evidence="2">The sequence shown here is derived from an EMBL/GenBank/DDBJ whole genome shotgun (WGS) entry which is preliminary data.</text>
</comment>
<dbReference type="SUPFAM" id="SSF54523">
    <property type="entry name" value="Pili subunits"/>
    <property type="match status" value="1"/>
</dbReference>
<dbReference type="EMBL" id="QEWQ01000001">
    <property type="protein sequence ID" value="PWD81883.1"/>
    <property type="molecule type" value="Genomic_DNA"/>
</dbReference>
<keyword evidence="1" id="KW-1133">Transmembrane helix</keyword>
<dbReference type="AlphaFoldDB" id="A0A2U2AGV2"/>
<dbReference type="InterPro" id="IPR045584">
    <property type="entry name" value="Pilin-like"/>
</dbReference>
<accession>A0A2U2AGV2</accession>
<name>A0A2U2AGV2_9GAMM</name>
<protein>
    <submittedName>
        <fullName evidence="2">Uncharacterized protein</fullName>
    </submittedName>
</protein>